<evidence type="ECO:0000256" key="2">
    <source>
        <dbReference type="ARBA" id="ARBA00004496"/>
    </source>
</evidence>
<protein>
    <recommendedName>
        <fullName evidence="6">Small EDRK-rich factor-like N-terminal domain-containing protein</fullName>
    </recommendedName>
</protein>
<dbReference type="EMBL" id="MCFH01000033">
    <property type="protein sequence ID" value="ORX46873.1"/>
    <property type="molecule type" value="Genomic_DNA"/>
</dbReference>
<dbReference type="Pfam" id="PF04419">
    <property type="entry name" value="SERF-like_N"/>
    <property type="match status" value="1"/>
</dbReference>
<reference evidence="7 8" key="2">
    <citation type="submission" date="2016-08" db="EMBL/GenBank/DDBJ databases">
        <title>Pervasive Adenine N6-methylation of Active Genes in Fungi.</title>
        <authorList>
            <consortium name="DOE Joint Genome Institute"/>
            <person name="Mondo S.J."/>
            <person name="Dannebaum R.O."/>
            <person name="Kuo R.C."/>
            <person name="Labutti K."/>
            <person name="Haridas S."/>
            <person name="Kuo A."/>
            <person name="Salamov A."/>
            <person name="Ahrendt S.R."/>
            <person name="Lipzen A."/>
            <person name="Sullivan W."/>
            <person name="Andreopoulos W.B."/>
            <person name="Clum A."/>
            <person name="Lindquist E."/>
            <person name="Daum C."/>
            <person name="Ramamoorthy G.K."/>
            <person name="Gryganskyi A."/>
            <person name="Culley D."/>
            <person name="Magnuson J.K."/>
            <person name="James T.Y."/>
            <person name="O'Malley M.A."/>
            <person name="Stajich J.E."/>
            <person name="Spatafora J.W."/>
            <person name="Visel A."/>
            <person name="Grigoriev I.V."/>
        </authorList>
    </citation>
    <scope>NUCLEOTIDE SEQUENCE [LARGE SCALE GENOMIC DNA]</scope>
    <source>
        <strain evidence="8">finn</strain>
    </source>
</reference>
<keyword evidence="3" id="KW-0963">Cytoplasm</keyword>
<feature type="region of interest" description="Disordered" evidence="5">
    <location>
        <begin position="1"/>
        <end position="29"/>
    </location>
</feature>
<dbReference type="PANTHER" id="PTHR21213">
    <property type="entry name" value="GEO09665P1-RELATED"/>
    <property type="match status" value="1"/>
</dbReference>
<dbReference type="InterPro" id="IPR007513">
    <property type="entry name" value="SERF-like_N"/>
</dbReference>
<comment type="caution">
    <text evidence="7">The sequence shown here is derived from an EMBL/GenBank/DDBJ whole genome shotgun (WGS) entry which is preliminary data.</text>
</comment>
<evidence type="ECO:0000256" key="4">
    <source>
        <dbReference type="ARBA" id="ARBA00023242"/>
    </source>
</evidence>
<name>A0A1Y1V638_9FUNG</name>
<dbReference type="InterPro" id="IPR026939">
    <property type="entry name" value="ZNF706/At2g23090_sf"/>
</dbReference>
<evidence type="ECO:0000256" key="3">
    <source>
        <dbReference type="ARBA" id="ARBA00022490"/>
    </source>
</evidence>
<organism evidence="7 8">
    <name type="scientific">Piromyces finnis</name>
    <dbReference type="NCBI Taxonomy" id="1754191"/>
    <lineage>
        <taxon>Eukaryota</taxon>
        <taxon>Fungi</taxon>
        <taxon>Fungi incertae sedis</taxon>
        <taxon>Chytridiomycota</taxon>
        <taxon>Chytridiomycota incertae sedis</taxon>
        <taxon>Neocallimastigomycetes</taxon>
        <taxon>Neocallimastigales</taxon>
        <taxon>Neocallimastigaceae</taxon>
        <taxon>Piromyces</taxon>
    </lineage>
</organism>
<dbReference type="Gene3D" id="4.10.1050.10">
    <property type="entry name" value="At2g23090-like"/>
    <property type="match status" value="1"/>
</dbReference>
<comment type="subcellular location">
    <subcellularLocation>
        <location evidence="2">Cytoplasm</location>
    </subcellularLocation>
    <subcellularLocation>
        <location evidence="1">Nucleus</location>
    </subcellularLocation>
</comment>
<sequence>MARGKQKEQSREKAQKAAAARKGGKSQIQFRQQGLQSICPICKTPNPNYKTMVLHMEAKHPGKPIPPESTA</sequence>
<dbReference type="AlphaFoldDB" id="A0A1Y1V638"/>
<dbReference type="GO" id="GO:0005737">
    <property type="term" value="C:cytoplasm"/>
    <property type="evidence" value="ECO:0007669"/>
    <property type="project" value="UniProtKB-SubCell"/>
</dbReference>
<dbReference type="PANTHER" id="PTHR21213:SF0">
    <property type="entry name" value="ZINC FINGER PROTEIN 706"/>
    <property type="match status" value="1"/>
</dbReference>
<evidence type="ECO:0000256" key="1">
    <source>
        <dbReference type="ARBA" id="ARBA00004123"/>
    </source>
</evidence>
<evidence type="ECO:0000259" key="6">
    <source>
        <dbReference type="Pfam" id="PF04419"/>
    </source>
</evidence>
<keyword evidence="4" id="KW-0539">Nucleus</keyword>
<feature type="domain" description="Small EDRK-rich factor-like N-terminal" evidence="6">
    <location>
        <begin position="1"/>
        <end position="32"/>
    </location>
</feature>
<evidence type="ECO:0000256" key="5">
    <source>
        <dbReference type="SAM" id="MobiDB-lite"/>
    </source>
</evidence>
<accession>A0A1Y1V638</accession>
<dbReference type="SUPFAM" id="SSF118359">
    <property type="entry name" value="Expressed protein At2g23090/F21P24.15"/>
    <property type="match status" value="1"/>
</dbReference>
<evidence type="ECO:0000313" key="7">
    <source>
        <dbReference type="EMBL" id="ORX46873.1"/>
    </source>
</evidence>
<evidence type="ECO:0000313" key="8">
    <source>
        <dbReference type="Proteomes" id="UP000193719"/>
    </source>
</evidence>
<dbReference type="Proteomes" id="UP000193719">
    <property type="component" value="Unassembled WGS sequence"/>
</dbReference>
<dbReference type="OrthoDB" id="73348at2759"/>
<proteinExistence type="predicted"/>
<reference evidence="7 8" key="1">
    <citation type="submission" date="2016-08" db="EMBL/GenBank/DDBJ databases">
        <title>Genomes of anaerobic fungi encode conserved fungal cellulosomes for biomass hydrolysis.</title>
        <authorList>
            <consortium name="DOE Joint Genome Institute"/>
            <person name="Haitjema C.H."/>
            <person name="Gilmore S.P."/>
            <person name="Henske J.K."/>
            <person name="Solomon K.V."/>
            <person name="De Groot R."/>
            <person name="Kuo A."/>
            <person name="Mondo S.J."/>
            <person name="Salamov A.A."/>
            <person name="Labutti K."/>
            <person name="Zhao Z."/>
            <person name="Chiniquy J."/>
            <person name="Barry K."/>
            <person name="Brewer H.M."/>
            <person name="Purvine S.O."/>
            <person name="Wright A.T."/>
            <person name="Boxma B."/>
            <person name="Van Alen T."/>
            <person name="Hackstein J.H."/>
            <person name="Baker S.E."/>
            <person name="Grigoriev I.V."/>
            <person name="O'Malley M.A."/>
        </authorList>
    </citation>
    <scope>NUCLEOTIDE SEQUENCE [LARGE SCALE GENOMIC DNA]</scope>
    <source>
        <strain evidence="8">finn</strain>
    </source>
</reference>
<dbReference type="GO" id="GO:0005634">
    <property type="term" value="C:nucleus"/>
    <property type="evidence" value="ECO:0007669"/>
    <property type="project" value="UniProtKB-SubCell"/>
</dbReference>
<dbReference type="InterPro" id="IPR045230">
    <property type="entry name" value="MBS1/2-like"/>
</dbReference>
<feature type="compositionally biased region" description="Low complexity" evidence="5">
    <location>
        <begin position="16"/>
        <end position="27"/>
    </location>
</feature>
<gene>
    <name evidence="7" type="ORF">BCR36DRAFT_584980</name>
</gene>
<keyword evidence="8" id="KW-1185">Reference proteome</keyword>
<feature type="compositionally biased region" description="Basic and acidic residues" evidence="5">
    <location>
        <begin position="1"/>
        <end position="15"/>
    </location>
</feature>